<evidence type="ECO:0000313" key="5">
    <source>
        <dbReference type="Proteomes" id="UP000178495"/>
    </source>
</evidence>
<dbReference type="EMBL" id="MHLC01000011">
    <property type="protein sequence ID" value="OGZ01430.1"/>
    <property type="molecule type" value="Genomic_DNA"/>
</dbReference>
<dbReference type="PANTHER" id="PTHR44591">
    <property type="entry name" value="STRESS RESPONSE REGULATOR PROTEIN 1"/>
    <property type="match status" value="1"/>
</dbReference>
<protein>
    <recommendedName>
        <fullName evidence="3">Response regulatory domain-containing protein</fullName>
    </recommendedName>
</protein>
<dbReference type="GO" id="GO:0000160">
    <property type="term" value="P:phosphorelay signal transduction system"/>
    <property type="evidence" value="ECO:0007669"/>
    <property type="project" value="InterPro"/>
</dbReference>
<dbReference type="AlphaFoldDB" id="A0A1G2CL17"/>
<evidence type="ECO:0000259" key="3">
    <source>
        <dbReference type="PROSITE" id="PS50110"/>
    </source>
</evidence>
<reference evidence="4 5" key="1">
    <citation type="journal article" date="2016" name="Nat. Commun.">
        <title>Thousands of microbial genomes shed light on interconnected biogeochemical processes in an aquifer system.</title>
        <authorList>
            <person name="Anantharaman K."/>
            <person name="Brown C.T."/>
            <person name="Hug L.A."/>
            <person name="Sharon I."/>
            <person name="Castelle C.J."/>
            <person name="Probst A.J."/>
            <person name="Thomas B.C."/>
            <person name="Singh A."/>
            <person name="Wilkins M.J."/>
            <person name="Karaoz U."/>
            <person name="Brodie E.L."/>
            <person name="Williams K.H."/>
            <person name="Hubbard S.S."/>
            <person name="Banfield J.F."/>
        </authorList>
    </citation>
    <scope>NUCLEOTIDE SEQUENCE [LARGE SCALE GENOMIC DNA]</scope>
</reference>
<evidence type="ECO:0000256" key="2">
    <source>
        <dbReference type="PROSITE-ProRule" id="PRU00169"/>
    </source>
</evidence>
<evidence type="ECO:0000256" key="1">
    <source>
        <dbReference type="ARBA" id="ARBA00022553"/>
    </source>
</evidence>
<dbReference type="Proteomes" id="UP000178495">
    <property type="component" value="Unassembled WGS sequence"/>
</dbReference>
<dbReference type="STRING" id="1798652.A3A43_02815"/>
<dbReference type="PROSITE" id="PS50110">
    <property type="entry name" value="RESPONSE_REGULATORY"/>
    <property type="match status" value="1"/>
</dbReference>
<dbReference type="InterPro" id="IPR001789">
    <property type="entry name" value="Sig_transdc_resp-reg_receiver"/>
</dbReference>
<proteinExistence type="predicted"/>
<comment type="caution">
    <text evidence="4">The sequence shown here is derived from an EMBL/GenBank/DDBJ whole genome shotgun (WGS) entry which is preliminary data.</text>
</comment>
<accession>A0A1G2CL17</accession>
<dbReference type="InterPro" id="IPR011006">
    <property type="entry name" value="CheY-like_superfamily"/>
</dbReference>
<dbReference type="Pfam" id="PF00072">
    <property type="entry name" value="Response_reg"/>
    <property type="match status" value="1"/>
</dbReference>
<feature type="modified residue" description="4-aspartylphosphate" evidence="2">
    <location>
        <position position="56"/>
    </location>
</feature>
<organism evidence="4 5">
    <name type="scientific">Candidatus Liptonbacteria bacterium RIFCSPLOWO2_01_FULL_56_20</name>
    <dbReference type="NCBI Taxonomy" id="1798652"/>
    <lineage>
        <taxon>Bacteria</taxon>
        <taxon>Candidatus Liptoniibacteriota</taxon>
    </lineage>
</organism>
<evidence type="ECO:0000313" key="4">
    <source>
        <dbReference type="EMBL" id="OGZ01430.1"/>
    </source>
</evidence>
<keyword evidence="1 2" id="KW-0597">Phosphoprotein</keyword>
<sequence length="132" mass="14302">MPQQAPLILIIDDEPEFVEILKTKLVSVGFRVQTASGGEEGIREIKAAPPDLVLLDMKMPGLSGADTLLKIKEDPAMKGVKVVFLTNFGDPRAEFSADEKFAKDLGAAGYLKKTDDLDAMVQNIQLFLPAGQ</sequence>
<dbReference type="SMART" id="SM00448">
    <property type="entry name" value="REC"/>
    <property type="match status" value="1"/>
</dbReference>
<dbReference type="SUPFAM" id="SSF52172">
    <property type="entry name" value="CheY-like"/>
    <property type="match status" value="1"/>
</dbReference>
<feature type="domain" description="Response regulatory" evidence="3">
    <location>
        <begin position="7"/>
        <end position="128"/>
    </location>
</feature>
<dbReference type="PANTHER" id="PTHR44591:SF3">
    <property type="entry name" value="RESPONSE REGULATORY DOMAIN-CONTAINING PROTEIN"/>
    <property type="match status" value="1"/>
</dbReference>
<dbReference type="InterPro" id="IPR050595">
    <property type="entry name" value="Bact_response_regulator"/>
</dbReference>
<dbReference type="Gene3D" id="3.40.50.2300">
    <property type="match status" value="1"/>
</dbReference>
<name>A0A1G2CL17_9BACT</name>
<gene>
    <name evidence="4" type="ORF">A3A43_02815</name>
</gene>
<dbReference type="CDD" id="cd00156">
    <property type="entry name" value="REC"/>
    <property type="match status" value="1"/>
</dbReference>